<dbReference type="AlphaFoldDB" id="A0A151CJ61"/>
<evidence type="ECO:0000313" key="2">
    <source>
        <dbReference type="Proteomes" id="UP000075359"/>
    </source>
</evidence>
<dbReference type="Proteomes" id="UP000075359">
    <property type="component" value="Unassembled WGS sequence"/>
</dbReference>
<organism evidence="1 2">
    <name type="scientific">Sulfurovum riftiae</name>
    <dbReference type="NCBI Taxonomy" id="1630136"/>
    <lineage>
        <taxon>Bacteria</taxon>
        <taxon>Pseudomonadati</taxon>
        <taxon>Campylobacterota</taxon>
        <taxon>Epsilonproteobacteria</taxon>
        <taxon>Campylobacterales</taxon>
        <taxon>Sulfurovaceae</taxon>
        <taxon>Sulfurovum</taxon>
    </lineage>
</organism>
<dbReference type="EMBL" id="LNKT01000001">
    <property type="protein sequence ID" value="KYJ87527.1"/>
    <property type="molecule type" value="Genomic_DNA"/>
</dbReference>
<comment type="caution">
    <text evidence="1">The sequence shown here is derived from an EMBL/GenBank/DDBJ whole genome shotgun (WGS) entry which is preliminary data.</text>
</comment>
<accession>A0A151CJ61</accession>
<protein>
    <submittedName>
        <fullName evidence="1">Uncharacterized protein</fullName>
    </submittedName>
</protein>
<sequence>MPKLSNHTEDKVPEIQSNDSCEFDFEDALGDVLNKRYDQERRAAELLSEQFDTSDLPEEEYNTLFTQMFDKVRAEDEAVDLQKKRSLRRIKTLRTQEEIKSAVDAGYKILKQKVIPSKEIRITEFRIRNIFTGKRNIVLYSFDALSLGTKWYEIVRKVTYYPYSFPSNVAAYLLPNDLQVGERVILEDLIEDIVGESHAWGTYRLDSAEAVWNGEKFEIDCNSYKVRITFG</sequence>
<evidence type="ECO:0000313" key="1">
    <source>
        <dbReference type="EMBL" id="KYJ87527.1"/>
    </source>
</evidence>
<dbReference type="OrthoDB" id="7066863at2"/>
<gene>
    <name evidence="1" type="ORF">AS592_10495</name>
</gene>
<reference evidence="1 2" key="1">
    <citation type="submission" date="2015-11" db="EMBL/GenBank/DDBJ databases">
        <title>Draft genome of Sulfurovum riftiae 1812E, a member of the Epsilonproteobacteria isolated from the tube of the deep-sea hydrothermal vent tubewom Riftia pachyptila.</title>
        <authorList>
            <person name="Vetriani C."/>
            <person name="Giovannelli D."/>
        </authorList>
    </citation>
    <scope>NUCLEOTIDE SEQUENCE [LARGE SCALE GENOMIC DNA]</scope>
    <source>
        <strain evidence="1 2">1812E</strain>
    </source>
</reference>
<proteinExistence type="predicted"/>
<dbReference type="RefSeq" id="WP_067328437.1">
    <property type="nucleotide sequence ID" value="NZ_LNKT01000001.1"/>
</dbReference>
<keyword evidence="2" id="KW-1185">Reference proteome</keyword>
<name>A0A151CJ61_9BACT</name>
<dbReference type="STRING" id="1630136.AS592_10495"/>